<evidence type="ECO:0000313" key="2">
    <source>
        <dbReference type="EMBL" id="MFI2489800.1"/>
    </source>
</evidence>
<reference evidence="2 3" key="1">
    <citation type="submission" date="2024-10" db="EMBL/GenBank/DDBJ databases">
        <title>The Natural Products Discovery Center: Release of the First 8490 Sequenced Strains for Exploring Actinobacteria Biosynthetic Diversity.</title>
        <authorList>
            <person name="Kalkreuter E."/>
            <person name="Kautsar S.A."/>
            <person name="Yang D."/>
            <person name="Bader C.D."/>
            <person name="Teijaro C.N."/>
            <person name="Fluegel L."/>
            <person name="Davis C.M."/>
            <person name="Simpson J.R."/>
            <person name="Lauterbach L."/>
            <person name="Steele A.D."/>
            <person name="Gui C."/>
            <person name="Meng S."/>
            <person name="Li G."/>
            <person name="Viehrig K."/>
            <person name="Ye F."/>
            <person name="Su P."/>
            <person name="Kiefer A.F."/>
            <person name="Nichols A."/>
            <person name="Cepeda A.J."/>
            <person name="Yan W."/>
            <person name="Fan B."/>
            <person name="Jiang Y."/>
            <person name="Adhikari A."/>
            <person name="Zheng C.-J."/>
            <person name="Schuster L."/>
            <person name="Cowan T.M."/>
            <person name="Smanski M.J."/>
            <person name="Chevrette M.G."/>
            <person name="De Carvalho L.P.S."/>
            <person name="Shen B."/>
        </authorList>
    </citation>
    <scope>NUCLEOTIDE SEQUENCE [LARGE SCALE GENOMIC DNA]</scope>
    <source>
        <strain evidence="2 3">NPDC019481</strain>
    </source>
</reference>
<dbReference type="PROSITE" id="PS51257">
    <property type="entry name" value="PROKAR_LIPOPROTEIN"/>
    <property type="match status" value="1"/>
</dbReference>
<dbReference type="Pfam" id="PF25976">
    <property type="entry name" value="LpqB_N"/>
    <property type="match status" value="1"/>
</dbReference>
<dbReference type="InterPro" id="IPR018910">
    <property type="entry name" value="LpqB_C"/>
</dbReference>
<protein>
    <submittedName>
        <fullName evidence="2">LpqB family beta-propeller domain-containing protein</fullName>
    </submittedName>
</protein>
<dbReference type="SMART" id="SM00909">
    <property type="entry name" value="Germane"/>
    <property type="match status" value="1"/>
</dbReference>
<evidence type="ECO:0000313" key="3">
    <source>
        <dbReference type="Proteomes" id="UP001611580"/>
    </source>
</evidence>
<dbReference type="Pfam" id="PF10646">
    <property type="entry name" value="Germane"/>
    <property type="match status" value="1"/>
</dbReference>
<name>A0ABW7XS37_9MICO</name>
<proteinExistence type="predicted"/>
<dbReference type="RefSeq" id="WP_397407271.1">
    <property type="nucleotide sequence ID" value="NZ_JBIRYI010000017.1"/>
</dbReference>
<gene>
    <name evidence="2" type="ORF">ACH47X_23010</name>
</gene>
<dbReference type="EMBL" id="JBIRYI010000017">
    <property type="protein sequence ID" value="MFI2489800.1"/>
    <property type="molecule type" value="Genomic_DNA"/>
</dbReference>
<dbReference type="Pfam" id="PF10647">
    <property type="entry name" value="Gmad1"/>
    <property type="match status" value="1"/>
</dbReference>
<accession>A0ABW7XS37</accession>
<dbReference type="InterPro" id="IPR019606">
    <property type="entry name" value="GerMN"/>
</dbReference>
<sequence length="576" mass="60490">MRRPGNAAAAAVVALVGVLGLGACAQIPTSGPVRVGNAPVETQVDIALLPQGPVPGTDPQTLVSGFLQATSAAATSPKEFQTAKEFLTTDVAQTWEPEEAVRVVREEPMPEPFEDEIELGSTDTVEIVVRATTIATVDSVGAYTEAVSPREAPYKFTVVKVGGEWRISALDNGVLVPANLFSSSYRATRLYFPSASDIKTLVPDLRWFPRRAWQTVAVKEILAGPPEWLQGATQTLVPEGTRLQSPSVPGRNDADSVAIRLSEQISSVQAAQRAVIAAQFSATLSEGAGRVIPVELYSDQSRLSVDAAEVDLPATIAQAIVLKDGDLYRVDDGRLAEHDMTVDLSGIDPTALAVSPSTTPTVVRDGTDQIVNLSLDEGEGPVPILEGTDLAAPSVDKFGNTWTSGGQGELQVSTDTLDVVKIEPEWLSGRRVVSVSVSPEGARIAVVSETPSGRQVQVAGVVRDAQHTPVSLAPALTVAAPVADTVEARWGGLTTLALLTRDSEDTSTVWTSGVGGQASTGGQSRQLPGLTDVEQIAAGVNDHGILVVTKDGDLEHEETGVWQPIAEDVDLASYPG</sequence>
<dbReference type="InterPro" id="IPR059026">
    <property type="entry name" value="LpqB_N"/>
</dbReference>
<comment type="caution">
    <text evidence="2">The sequence shown here is derived from an EMBL/GenBank/DDBJ whole genome shotgun (WGS) entry which is preliminary data.</text>
</comment>
<feature type="domain" description="GerMN" evidence="1">
    <location>
        <begin position="214"/>
        <end position="307"/>
    </location>
</feature>
<dbReference type="SUPFAM" id="SSF75011">
    <property type="entry name" value="3-carboxy-cis,cis-mucoante lactonizing enzyme"/>
    <property type="match status" value="1"/>
</dbReference>
<evidence type="ECO:0000259" key="1">
    <source>
        <dbReference type="SMART" id="SM00909"/>
    </source>
</evidence>
<keyword evidence="3" id="KW-1185">Reference proteome</keyword>
<dbReference type="Proteomes" id="UP001611580">
    <property type="component" value="Unassembled WGS sequence"/>
</dbReference>
<organism evidence="2 3">
    <name type="scientific">Promicromonospora kroppenstedtii</name>
    <dbReference type="NCBI Taxonomy" id="440482"/>
    <lineage>
        <taxon>Bacteria</taxon>
        <taxon>Bacillati</taxon>
        <taxon>Actinomycetota</taxon>
        <taxon>Actinomycetes</taxon>
        <taxon>Micrococcales</taxon>
        <taxon>Promicromonosporaceae</taxon>
        <taxon>Promicromonospora</taxon>
    </lineage>
</organism>